<feature type="compositionally biased region" description="Low complexity" evidence="1">
    <location>
        <begin position="24"/>
        <end position="40"/>
    </location>
</feature>
<feature type="compositionally biased region" description="Basic and acidic residues" evidence="1">
    <location>
        <begin position="87"/>
        <end position="101"/>
    </location>
</feature>
<protein>
    <submittedName>
        <fullName evidence="2">Uncharacterized protein</fullName>
    </submittedName>
</protein>
<proteinExistence type="predicted"/>
<keyword evidence="3" id="KW-1185">Reference proteome</keyword>
<dbReference type="Proteomes" id="UP001498238">
    <property type="component" value="Unassembled WGS sequence"/>
</dbReference>
<evidence type="ECO:0000256" key="1">
    <source>
        <dbReference type="SAM" id="MobiDB-lite"/>
    </source>
</evidence>
<feature type="compositionally biased region" description="Basic and acidic residues" evidence="1">
    <location>
        <begin position="55"/>
        <end position="76"/>
    </location>
</feature>
<reference evidence="2 3" key="1">
    <citation type="submission" date="2024-01" db="EMBL/GenBank/DDBJ databases">
        <title>Characterization of antibiotic resistant novel bacterial strains and their environmental applications.</title>
        <authorList>
            <person name="Manzoor S."/>
            <person name="Abbas S."/>
            <person name="Arshad M."/>
            <person name="Ahmed I."/>
        </authorList>
    </citation>
    <scope>NUCLEOTIDE SEQUENCE [LARGE SCALE GENOMIC DNA]</scope>
    <source>
        <strain evidence="2 3">NCCP-602</strain>
    </source>
</reference>
<organism evidence="2 3">
    <name type="scientific">Brevibacterium metallidurans</name>
    <dbReference type="NCBI Taxonomy" id="1482676"/>
    <lineage>
        <taxon>Bacteria</taxon>
        <taxon>Bacillati</taxon>
        <taxon>Actinomycetota</taxon>
        <taxon>Actinomycetes</taxon>
        <taxon>Micrococcales</taxon>
        <taxon>Brevibacteriaceae</taxon>
        <taxon>Brevibacterium</taxon>
    </lineage>
</organism>
<feature type="compositionally biased region" description="Polar residues" evidence="1">
    <location>
        <begin position="77"/>
        <end position="86"/>
    </location>
</feature>
<sequence length="101" mass="10813">MCRSHMRGQGQTNARHGHSRSPGTADTVAAPDATDTATAPGIANTAAPPGGACEDNAHDRLGVGRRRDCRERHRNSTAETVTQTTDGLRRAAMKDRMPMMM</sequence>
<name>A0ABN0SJ57_9MICO</name>
<evidence type="ECO:0000313" key="2">
    <source>
        <dbReference type="EMBL" id="GAA0034446.1"/>
    </source>
</evidence>
<comment type="caution">
    <text evidence="2">The sequence shown here is derived from an EMBL/GenBank/DDBJ whole genome shotgun (WGS) entry which is preliminary data.</text>
</comment>
<evidence type="ECO:0000313" key="3">
    <source>
        <dbReference type="Proteomes" id="UP001498238"/>
    </source>
</evidence>
<feature type="region of interest" description="Disordered" evidence="1">
    <location>
        <begin position="1"/>
        <end position="101"/>
    </location>
</feature>
<dbReference type="EMBL" id="BAAAAF010000001">
    <property type="protein sequence ID" value="GAA0034446.1"/>
    <property type="molecule type" value="Genomic_DNA"/>
</dbReference>
<gene>
    <name evidence="2" type="ORF">NCCP602_04070</name>
</gene>
<accession>A0ABN0SJ57</accession>